<feature type="compositionally biased region" description="Acidic residues" evidence="1">
    <location>
        <begin position="280"/>
        <end position="290"/>
    </location>
</feature>
<keyword evidence="3" id="KW-1185">Reference proteome</keyword>
<feature type="compositionally biased region" description="Polar residues" evidence="1">
    <location>
        <begin position="177"/>
        <end position="196"/>
    </location>
</feature>
<feature type="compositionally biased region" description="Pro residues" evidence="1">
    <location>
        <begin position="74"/>
        <end position="89"/>
    </location>
</feature>
<dbReference type="RefSeq" id="XP_007311807.1">
    <property type="nucleotide sequence ID" value="XM_007311745.1"/>
</dbReference>
<evidence type="ECO:0000313" key="2">
    <source>
        <dbReference type="EMBL" id="EIM79099.1"/>
    </source>
</evidence>
<feature type="compositionally biased region" description="Basic and acidic residues" evidence="1">
    <location>
        <begin position="335"/>
        <end position="345"/>
    </location>
</feature>
<gene>
    <name evidence="2" type="ORF">STEHIDRAFT_116803</name>
</gene>
<dbReference type="KEGG" id="shs:STEHIDRAFT_116803"/>
<sequence length="589" mass="64583">MPRKAATATSGNAARQSPARRNTRGQVKSDKDKDNKKGVGKDDIQESTNKKFAKRKHTSDNEDNEDVDKATDQTPPPSSPPGISPPSTPSPSKKLKGSGKSTLEGVIIESPSKSPRKKPVRFETPPPLEVQVPKTPRSSAKKRNIETPSSGNHNKRISKYSVDAMDVDDDNPFMSKDISQQKGYTKGSASQLSNQQLREKQAALARLIKEIEAQIGDTGDQGQSESYSDEENNMTVDGYEKDDFVVDDEAEDEDDAADEEGAEDEDAQEDNGQQEGTHGEEEEEEEEEEPEQPKRLKTSKASSSRIADNGNDTDPGELSSDSIQRRKKIAQGKKKAADPEVEKDGAGSIQVHGFPKKSGVNVKDTRKYNMSICSVTSCTLQHKLVQASFRNVPPYPEAGGITGSTSTIDLDFLDDSSFTGIQIPALVQLLTFTQAGRFHNPAYANPDDFSTAFGVSTNPTIHIPDTIIPSLFISFGIVHQSNTIKGRAIGANSTKGYKDIQIYHISQYHERAIAFMCRTLGESELSLYTYEGAVGYSTMFGELGEQLYYLLLEIKLTYSQLIHSVTDSSLSDQEEEQCWPLLTLQAQSP</sequence>
<feature type="compositionally biased region" description="Basic residues" evidence="1">
    <location>
        <begin position="325"/>
        <end position="334"/>
    </location>
</feature>
<feature type="compositionally biased region" description="Acidic residues" evidence="1">
    <location>
        <begin position="245"/>
        <end position="269"/>
    </location>
</feature>
<reference evidence="3" key="1">
    <citation type="journal article" date="2012" name="Science">
        <title>The Paleozoic origin of enzymatic lignin decomposition reconstructed from 31 fungal genomes.</title>
        <authorList>
            <person name="Floudas D."/>
            <person name="Binder M."/>
            <person name="Riley R."/>
            <person name="Barry K."/>
            <person name="Blanchette R.A."/>
            <person name="Henrissat B."/>
            <person name="Martinez A.T."/>
            <person name="Otillar R."/>
            <person name="Spatafora J.W."/>
            <person name="Yadav J.S."/>
            <person name="Aerts A."/>
            <person name="Benoit I."/>
            <person name="Boyd A."/>
            <person name="Carlson A."/>
            <person name="Copeland A."/>
            <person name="Coutinho P.M."/>
            <person name="de Vries R.P."/>
            <person name="Ferreira P."/>
            <person name="Findley K."/>
            <person name="Foster B."/>
            <person name="Gaskell J."/>
            <person name="Glotzer D."/>
            <person name="Gorecki P."/>
            <person name="Heitman J."/>
            <person name="Hesse C."/>
            <person name="Hori C."/>
            <person name="Igarashi K."/>
            <person name="Jurgens J.A."/>
            <person name="Kallen N."/>
            <person name="Kersten P."/>
            <person name="Kohler A."/>
            <person name="Kuees U."/>
            <person name="Kumar T.K.A."/>
            <person name="Kuo A."/>
            <person name="LaButti K."/>
            <person name="Larrondo L.F."/>
            <person name="Lindquist E."/>
            <person name="Ling A."/>
            <person name="Lombard V."/>
            <person name="Lucas S."/>
            <person name="Lundell T."/>
            <person name="Martin R."/>
            <person name="McLaughlin D.J."/>
            <person name="Morgenstern I."/>
            <person name="Morin E."/>
            <person name="Murat C."/>
            <person name="Nagy L.G."/>
            <person name="Nolan M."/>
            <person name="Ohm R.A."/>
            <person name="Patyshakuliyeva A."/>
            <person name="Rokas A."/>
            <person name="Ruiz-Duenas F.J."/>
            <person name="Sabat G."/>
            <person name="Salamov A."/>
            <person name="Samejima M."/>
            <person name="Schmutz J."/>
            <person name="Slot J.C."/>
            <person name="St John F."/>
            <person name="Stenlid J."/>
            <person name="Sun H."/>
            <person name="Sun S."/>
            <person name="Syed K."/>
            <person name="Tsang A."/>
            <person name="Wiebenga A."/>
            <person name="Young D."/>
            <person name="Pisabarro A."/>
            <person name="Eastwood D.C."/>
            <person name="Martin F."/>
            <person name="Cullen D."/>
            <person name="Grigoriev I.V."/>
            <person name="Hibbett D.S."/>
        </authorList>
    </citation>
    <scope>NUCLEOTIDE SEQUENCE [LARGE SCALE GENOMIC DNA]</scope>
    <source>
        <strain evidence="3">FP-91666</strain>
    </source>
</reference>
<dbReference type="GeneID" id="18795994"/>
<proteinExistence type="predicted"/>
<feature type="region of interest" description="Disordered" evidence="1">
    <location>
        <begin position="212"/>
        <end position="353"/>
    </location>
</feature>
<feature type="compositionally biased region" description="Polar residues" evidence="1">
    <location>
        <begin position="299"/>
        <end position="312"/>
    </location>
</feature>
<name>R7RVL3_STEHR</name>
<protein>
    <submittedName>
        <fullName evidence="2">Uncharacterized protein</fullName>
    </submittedName>
</protein>
<dbReference type="AlphaFoldDB" id="R7RVL3"/>
<dbReference type="EMBL" id="JH687412">
    <property type="protein sequence ID" value="EIM79099.1"/>
    <property type="molecule type" value="Genomic_DNA"/>
</dbReference>
<accession>R7RVL3</accession>
<organism evidence="2 3">
    <name type="scientific">Stereum hirsutum (strain FP-91666)</name>
    <name type="common">White-rot fungus</name>
    <dbReference type="NCBI Taxonomy" id="721885"/>
    <lineage>
        <taxon>Eukaryota</taxon>
        <taxon>Fungi</taxon>
        <taxon>Dikarya</taxon>
        <taxon>Basidiomycota</taxon>
        <taxon>Agaricomycotina</taxon>
        <taxon>Agaricomycetes</taxon>
        <taxon>Russulales</taxon>
        <taxon>Stereaceae</taxon>
        <taxon>Stereum</taxon>
    </lineage>
</organism>
<feature type="compositionally biased region" description="Basic and acidic residues" evidence="1">
    <location>
        <begin position="27"/>
        <end position="44"/>
    </location>
</feature>
<evidence type="ECO:0000256" key="1">
    <source>
        <dbReference type="SAM" id="MobiDB-lite"/>
    </source>
</evidence>
<feature type="region of interest" description="Disordered" evidence="1">
    <location>
        <begin position="1"/>
        <end position="199"/>
    </location>
</feature>
<dbReference type="Proteomes" id="UP000053927">
    <property type="component" value="Unassembled WGS sequence"/>
</dbReference>
<evidence type="ECO:0000313" key="3">
    <source>
        <dbReference type="Proteomes" id="UP000053927"/>
    </source>
</evidence>